<gene>
    <name evidence="7" type="primary">LOC105359400</name>
</gene>
<evidence type="ECO:0000256" key="4">
    <source>
        <dbReference type="ARBA" id="ARBA00022729"/>
    </source>
</evidence>
<dbReference type="Gene3D" id="2.120.10.30">
    <property type="entry name" value="TolB, C-terminal domain"/>
    <property type="match status" value="1"/>
</dbReference>
<dbReference type="KEGG" id="csol:105359400"/>
<dbReference type="CTD" id="38295"/>
<proteinExistence type="inferred from homology"/>
<keyword evidence="3" id="KW-0964">Secreted</keyword>
<evidence type="ECO:0000313" key="6">
    <source>
        <dbReference type="Proteomes" id="UP000695007"/>
    </source>
</evidence>
<dbReference type="RefSeq" id="XP_011494305.1">
    <property type="nucleotide sequence ID" value="XM_011496003.1"/>
</dbReference>
<reference evidence="7" key="1">
    <citation type="submission" date="2025-08" db="UniProtKB">
        <authorList>
            <consortium name="RefSeq"/>
        </authorList>
    </citation>
    <scope>IDENTIFICATION</scope>
</reference>
<dbReference type="Proteomes" id="UP000695007">
    <property type="component" value="Unplaced"/>
</dbReference>
<keyword evidence="6" id="KW-1185">Reference proteome</keyword>
<sequence length="370" mass="41734">MFRYLLLTLLIVIDMTTTAYELPKFFGKNIHWTGGSNIDWPCATTKNMYKSNGKYISKNVIATRAAIYKDEAFLTLPRYRPGVPATLAKISLKGNHYQWSISPFPSWTFQEEGNCAALQSVVDLFLDPQGILWVLDTGIVNSLENPIRKCPPKVLAINARTGKVVKTVDVSPLSNDSSRLQYIVTDYSHDGRVFIYVSDAANRAILVFDVTSGRGYRVILPKPVSLGCTRRDVLYMALIRGADGSNYLLFTYLSSTNLFSIKTLYLQTGSAYGKINDLGPKHDKIVFLGTDNRSVLYFRKEGESDIYRWDLLVYPSNESIQRVYKGNSCAFPTHVMPDFKRGRMRVLESNFPDFFQGTVGCGIDHTLKVF</sequence>
<comment type="similarity">
    <text evidence="2">Belongs to the major royal jelly protein family.</text>
</comment>
<dbReference type="SUPFAM" id="SSF63825">
    <property type="entry name" value="YWTD domain"/>
    <property type="match status" value="1"/>
</dbReference>
<evidence type="ECO:0000256" key="5">
    <source>
        <dbReference type="SAM" id="SignalP"/>
    </source>
</evidence>
<feature type="signal peptide" evidence="5">
    <location>
        <begin position="1"/>
        <end position="19"/>
    </location>
</feature>
<dbReference type="GO" id="GO:0005576">
    <property type="term" value="C:extracellular region"/>
    <property type="evidence" value="ECO:0007669"/>
    <property type="project" value="UniProtKB-SubCell"/>
</dbReference>
<accession>A0AAJ6YBF8</accession>
<feature type="chain" id="PRO_5042532703" evidence="5">
    <location>
        <begin position="20"/>
        <end position="370"/>
    </location>
</feature>
<evidence type="ECO:0000256" key="3">
    <source>
        <dbReference type="ARBA" id="ARBA00022525"/>
    </source>
</evidence>
<dbReference type="GeneID" id="105359400"/>
<name>A0AAJ6YBF8_9HYME</name>
<dbReference type="InterPro" id="IPR017996">
    <property type="entry name" value="MRJP/yellow-related"/>
</dbReference>
<comment type="subcellular location">
    <subcellularLocation>
        <location evidence="1">Secreted</location>
    </subcellularLocation>
</comment>
<protein>
    <submittedName>
        <fullName evidence="7">Protein yellow</fullName>
    </submittedName>
</protein>
<dbReference type="AlphaFoldDB" id="A0AAJ6YBF8"/>
<dbReference type="PANTHER" id="PTHR10009:SF8">
    <property type="entry name" value="IP19120P"/>
    <property type="match status" value="1"/>
</dbReference>
<keyword evidence="4 5" id="KW-0732">Signal</keyword>
<dbReference type="PANTHER" id="PTHR10009">
    <property type="entry name" value="PROTEIN YELLOW-RELATED"/>
    <property type="match status" value="1"/>
</dbReference>
<evidence type="ECO:0000256" key="2">
    <source>
        <dbReference type="ARBA" id="ARBA00009127"/>
    </source>
</evidence>
<dbReference type="Pfam" id="PF03022">
    <property type="entry name" value="MRJP"/>
    <property type="match status" value="1"/>
</dbReference>
<evidence type="ECO:0000256" key="1">
    <source>
        <dbReference type="ARBA" id="ARBA00004613"/>
    </source>
</evidence>
<dbReference type="InterPro" id="IPR011042">
    <property type="entry name" value="6-blade_b-propeller_TolB-like"/>
</dbReference>
<organism evidence="6 7">
    <name type="scientific">Ceratosolen solmsi marchali</name>
    <dbReference type="NCBI Taxonomy" id="326594"/>
    <lineage>
        <taxon>Eukaryota</taxon>
        <taxon>Metazoa</taxon>
        <taxon>Ecdysozoa</taxon>
        <taxon>Arthropoda</taxon>
        <taxon>Hexapoda</taxon>
        <taxon>Insecta</taxon>
        <taxon>Pterygota</taxon>
        <taxon>Neoptera</taxon>
        <taxon>Endopterygota</taxon>
        <taxon>Hymenoptera</taxon>
        <taxon>Apocrita</taxon>
        <taxon>Proctotrupomorpha</taxon>
        <taxon>Chalcidoidea</taxon>
        <taxon>Agaonidae</taxon>
        <taxon>Agaoninae</taxon>
        <taxon>Ceratosolen</taxon>
    </lineage>
</organism>
<evidence type="ECO:0000313" key="7">
    <source>
        <dbReference type="RefSeq" id="XP_011494305.1"/>
    </source>
</evidence>